<protein>
    <submittedName>
        <fullName evidence="3">Type 1 glutamine amidotransferase</fullName>
    </submittedName>
</protein>
<comment type="caution">
    <text evidence="3">The sequence shown here is derived from an EMBL/GenBank/DDBJ whole genome shotgun (WGS) entry which is preliminary data.</text>
</comment>
<organism evidence="3 4">
    <name type="scientific">Dysgonomonas hofstadii</name>
    <dbReference type="NCBI Taxonomy" id="637886"/>
    <lineage>
        <taxon>Bacteria</taxon>
        <taxon>Pseudomonadati</taxon>
        <taxon>Bacteroidota</taxon>
        <taxon>Bacteroidia</taxon>
        <taxon>Bacteroidales</taxon>
        <taxon>Dysgonomonadaceae</taxon>
        <taxon>Dysgonomonas</taxon>
    </lineage>
</organism>
<dbReference type="GO" id="GO:0016740">
    <property type="term" value="F:transferase activity"/>
    <property type="evidence" value="ECO:0007669"/>
    <property type="project" value="UniProtKB-KW"/>
</dbReference>
<feature type="chain" id="PRO_5032867218" evidence="1">
    <location>
        <begin position="23"/>
        <end position="263"/>
    </location>
</feature>
<keyword evidence="4" id="KW-1185">Reference proteome</keyword>
<evidence type="ECO:0000313" key="4">
    <source>
        <dbReference type="Proteomes" id="UP000555103"/>
    </source>
</evidence>
<dbReference type="InterPro" id="IPR029062">
    <property type="entry name" value="Class_I_gatase-like"/>
</dbReference>
<keyword evidence="3" id="KW-0808">Transferase</keyword>
<dbReference type="InterPro" id="IPR029010">
    <property type="entry name" value="ThuA-like"/>
</dbReference>
<proteinExistence type="predicted"/>
<dbReference type="AlphaFoldDB" id="A0A840CE75"/>
<name>A0A840CE75_9BACT</name>
<evidence type="ECO:0000313" key="3">
    <source>
        <dbReference type="EMBL" id="MBB4034287.1"/>
    </source>
</evidence>
<gene>
    <name evidence="3" type="ORF">GGR21_000172</name>
</gene>
<reference evidence="3 4" key="1">
    <citation type="submission" date="2020-08" db="EMBL/GenBank/DDBJ databases">
        <title>Genomic Encyclopedia of Type Strains, Phase IV (KMG-IV): sequencing the most valuable type-strain genomes for metagenomic binning, comparative biology and taxonomic classification.</title>
        <authorList>
            <person name="Goeker M."/>
        </authorList>
    </citation>
    <scope>NUCLEOTIDE SEQUENCE [LARGE SCALE GENOMIC DNA]</scope>
    <source>
        <strain evidence="3 4">DSM 104969</strain>
    </source>
</reference>
<evidence type="ECO:0000259" key="2">
    <source>
        <dbReference type="Pfam" id="PF06283"/>
    </source>
</evidence>
<dbReference type="Pfam" id="PF06283">
    <property type="entry name" value="ThuA"/>
    <property type="match status" value="1"/>
</dbReference>
<keyword evidence="1" id="KW-0732">Signal</keyword>
<evidence type="ECO:0000256" key="1">
    <source>
        <dbReference type="SAM" id="SignalP"/>
    </source>
</evidence>
<accession>A0A840CE75</accession>
<dbReference type="PROSITE" id="PS51257">
    <property type="entry name" value="PROKAR_LIPOPROTEIN"/>
    <property type="match status" value="1"/>
</dbReference>
<dbReference type="Proteomes" id="UP000555103">
    <property type="component" value="Unassembled WGS sequence"/>
</dbReference>
<sequence>MKKIYYLIILFALTLISCNTKGSQSQQSQEQNEPLKILVLTERGGQHGGFTDAALKWLDTFSKENNFEYTEINNTKQINEEFLSQYKVIIQLDYPPYTWTNDAESAFIKYIEEGKGGWVGFHHATLLGEFDGYPMWQWFSGFMGSIKFKNYIAALATATVNVEDMDHPVMKGVNKSFSIPDDEWYTFDKNPRPNVHVLASVDESTYTPDSDIKMGDHPAVWTNQKMKAHNVYFLMGHAKTLFDSKDFVKMFSNAILWAAETGK</sequence>
<feature type="signal peptide" evidence="1">
    <location>
        <begin position="1"/>
        <end position="22"/>
    </location>
</feature>
<dbReference type="SUPFAM" id="SSF52317">
    <property type="entry name" value="Class I glutamine amidotransferase-like"/>
    <property type="match status" value="1"/>
</dbReference>
<feature type="domain" description="ThuA-like" evidence="2">
    <location>
        <begin position="36"/>
        <end position="258"/>
    </location>
</feature>
<dbReference type="PANTHER" id="PTHR40469:SF2">
    <property type="entry name" value="GALACTOSE-BINDING DOMAIN-LIKE SUPERFAMILY PROTEIN"/>
    <property type="match status" value="1"/>
</dbReference>
<dbReference type="EMBL" id="JACIEP010000001">
    <property type="protein sequence ID" value="MBB4034287.1"/>
    <property type="molecule type" value="Genomic_DNA"/>
</dbReference>
<keyword evidence="3" id="KW-0315">Glutamine amidotransferase</keyword>
<dbReference type="PANTHER" id="PTHR40469">
    <property type="entry name" value="SECRETED GLYCOSYL HYDROLASE"/>
    <property type="match status" value="1"/>
</dbReference>
<dbReference type="Gene3D" id="3.40.50.880">
    <property type="match status" value="1"/>
</dbReference>